<dbReference type="GO" id="GO:0016616">
    <property type="term" value="F:oxidoreductase activity, acting on the CH-OH group of donors, NAD or NADP as acceptor"/>
    <property type="evidence" value="ECO:0007669"/>
    <property type="project" value="UniProtKB-ARBA"/>
</dbReference>
<dbReference type="CDD" id="cd19120">
    <property type="entry name" value="AKR_AKR3C2-3"/>
    <property type="match status" value="1"/>
</dbReference>
<dbReference type="InParanoid" id="A0A0H2RZ50"/>
<protein>
    <submittedName>
        <fullName evidence="9">Aldo/keto reductase</fullName>
    </submittedName>
</protein>
<dbReference type="EMBL" id="KQ085938">
    <property type="protein sequence ID" value="KLO14798.1"/>
    <property type="molecule type" value="Genomic_DNA"/>
</dbReference>
<feature type="transmembrane region" description="Helical" evidence="7">
    <location>
        <begin position="274"/>
        <end position="291"/>
    </location>
</feature>
<comment type="similarity">
    <text evidence="1">Belongs to the aldo/keto reductase family.</text>
</comment>
<dbReference type="InterPro" id="IPR023210">
    <property type="entry name" value="NADP_OxRdtase_dom"/>
</dbReference>
<sequence>MPFGSFKLNDGTEIPAIAFGTGSTMKGTDVTQYVEQALEHGFSHIDTAAYYQTEKYVGKAIREEGLKRSDMYITTKFMQMGIKQVDLYLIHNPRTVPGTIEEAWKEFEKIKEDGLSKSIGVSNFNLEQLQQLVKVAKVKPVVNQISFNPYNWKDIKELVKYSDSQGIITEAYSSLTPITRTPGGPVDPVLKSIGLRLGATPAQVIFSWVKSKGAVIVTTTTKVDRLHEYLEVADLPELTPEEVAAIEEAGAKGAPSGILITAVERLGEVDRSKFLIFLIAFLVTCYFTFQWDLSR</sequence>
<evidence type="ECO:0000313" key="10">
    <source>
        <dbReference type="Proteomes" id="UP000053477"/>
    </source>
</evidence>
<evidence type="ECO:0000259" key="8">
    <source>
        <dbReference type="Pfam" id="PF00248"/>
    </source>
</evidence>
<dbReference type="PROSITE" id="PS00062">
    <property type="entry name" value="ALDOKETO_REDUCTASE_2"/>
    <property type="match status" value="1"/>
</dbReference>
<keyword evidence="7" id="KW-1133">Transmembrane helix</keyword>
<dbReference type="InterPro" id="IPR020471">
    <property type="entry name" value="AKR"/>
</dbReference>
<evidence type="ECO:0000256" key="7">
    <source>
        <dbReference type="SAM" id="Phobius"/>
    </source>
</evidence>
<dbReference type="GO" id="GO:0016652">
    <property type="term" value="F:oxidoreductase activity, acting on NAD(P)H as acceptor"/>
    <property type="evidence" value="ECO:0007669"/>
    <property type="project" value="InterPro"/>
</dbReference>
<evidence type="ECO:0000256" key="5">
    <source>
        <dbReference type="PIRSR" id="PIRSR000097-2"/>
    </source>
</evidence>
<feature type="active site" description="Proton donor" evidence="4">
    <location>
        <position position="51"/>
    </location>
</feature>
<dbReference type="InterPro" id="IPR036812">
    <property type="entry name" value="NAD(P)_OxRdtase_dom_sf"/>
</dbReference>
<evidence type="ECO:0000256" key="4">
    <source>
        <dbReference type="PIRSR" id="PIRSR000097-1"/>
    </source>
</evidence>
<dbReference type="SUPFAM" id="SSF51430">
    <property type="entry name" value="NAD(P)-linked oxidoreductase"/>
    <property type="match status" value="1"/>
</dbReference>
<evidence type="ECO:0000256" key="6">
    <source>
        <dbReference type="PIRSR" id="PIRSR000097-3"/>
    </source>
</evidence>
<dbReference type="Gene3D" id="3.20.20.100">
    <property type="entry name" value="NADP-dependent oxidoreductase domain"/>
    <property type="match status" value="1"/>
</dbReference>
<keyword evidence="2" id="KW-0521">NADP</keyword>
<proteinExistence type="inferred from homology"/>
<dbReference type="InterPro" id="IPR044494">
    <property type="entry name" value="AKR3C2/3"/>
</dbReference>
<dbReference type="PANTHER" id="PTHR43827:SF3">
    <property type="entry name" value="NADP-DEPENDENT OXIDOREDUCTASE DOMAIN-CONTAINING PROTEIN"/>
    <property type="match status" value="1"/>
</dbReference>
<evidence type="ECO:0000256" key="2">
    <source>
        <dbReference type="ARBA" id="ARBA00022857"/>
    </source>
</evidence>
<keyword evidence="3" id="KW-0560">Oxidoreductase</keyword>
<dbReference type="Proteomes" id="UP000053477">
    <property type="component" value="Unassembled WGS sequence"/>
</dbReference>
<dbReference type="PANTHER" id="PTHR43827">
    <property type="entry name" value="2,5-DIKETO-D-GLUCONIC ACID REDUCTASE"/>
    <property type="match status" value="1"/>
</dbReference>
<dbReference type="Pfam" id="PF00248">
    <property type="entry name" value="Aldo_ket_red"/>
    <property type="match status" value="2"/>
</dbReference>
<feature type="domain" description="NADP-dependent oxidoreductase" evidence="8">
    <location>
        <begin position="80"/>
        <end position="249"/>
    </location>
</feature>
<accession>A0A0H2RZ50</accession>
<reference evidence="9 10" key="1">
    <citation type="submission" date="2015-04" db="EMBL/GenBank/DDBJ databases">
        <title>Complete genome sequence of Schizopora paradoxa KUC8140, a cosmopolitan wood degrader in East Asia.</title>
        <authorList>
            <consortium name="DOE Joint Genome Institute"/>
            <person name="Min B."/>
            <person name="Park H."/>
            <person name="Jang Y."/>
            <person name="Kim J.-J."/>
            <person name="Kim K.H."/>
            <person name="Pangilinan J."/>
            <person name="Lipzen A."/>
            <person name="Riley R."/>
            <person name="Grigoriev I.V."/>
            <person name="Spatafora J.W."/>
            <person name="Choi I.-G."/>
        </authorList>
    </citation>
    <scope>NUCLEOTIDE SEQUENCE [LARGE SCALE GENOMIC DNA]</scope>
    <source>
        <strain evidence="9 10">KUC8140</strain>
    </source>
</reference>
<evidence type="ECO:0000313" key="9">
    <source>
        <dbReference type="EMBL" id="KLO14798.1"/>
    </source>
</evidence>
<name>A0A0H2RZ50_9AGAM</name>
<dbReference type="PIRSF" id="PIRSF000097">
    <property type="entry name" value="AKR"/>
    <property type="match status" value="1"/>
</dbReference>
<evidence type="ECO:0000256" key="3">
    <source>
        <dbReference type="ARBA" id="ARBA00023002"/>
    </source>
</evidence>
<organism evidence="9 10">
    <name type="scientific">Schizopora paradoxa</name>
    <dbReference type="NCBI Taxonomy" id="27342"/>
    <lineage>
        <taxon>Eukaryota</taxon>
        <taxon>Fungi</taxon>
        <taxon>Dikarya</taxon>
        <taxon>Basidiomycota</taxon>
        <taxon>Agaricomycotina</taxon>
        <taxon>Agaricomycetes</taxon>
        <taxon>Hymenochaetales</taxon>
        <taxon>Schizoporaceae</taxon>
        <taxon>Schizopora</taxon>
    </lineage>
</organism>
<feature type="site" description="Lowers pKa of active site Tyr" evidence="6">
    <location>
        <position position="76"/>
    </location>
</feature>
<dbReference type="OrthoDB" id="416253at2759"/>
<dbReference type="InterPro" id="IPR018170">
    <property type="entry name" value="Aldo/ket_reductase_CS"/>
</dbReference>
<keyword evidence="7" id="KW-0812">Transmembrane</keyword>
<keyword evidence="7" id="KW-0472">Membrane</keyword>
<keyword evidence="10" id="KW-1185">Reference proteome</keyword>
<gene>
    <name evidence="9" type="ORF">SCHPADRAFT_914701</name>
</gene>
<dbReference type="PRINTS" id="PR00069">
    <property type="entry name" value="ALDKETRDTASE"/>
</dbReference>
<evidence type="ECO:0000256" key="1">
    <source>
        <dbReference type="ARBA" id="ARBA00007905"/>
    </source>
</evidence>
<dbReference type="STRING" id="27342.A0A0H2RZ50"/>
<feature type="binding site" evidence="5">
    <location>
        <position position="91"/>
    </location>
    <ligand>
        <name>substrate</name>
    </ligand>
</feature>
<dbReference type="FunCoup" id="A0A0H2RZ50">
    <property type="interactions" value="199"/>
</dbReference>
<feature type="domain" description="NADP-dependent oxidoreductase" evidence="8">
    <location>
        <begin position="19"/>
        <end position="78"/>
    </location>
</feature>
<dbReference type="AlphaFoldDB" id="A0A0H2RZ50"/>